<proteinExistence type="predicted"/>
<protein>
    <submittedName>
        <fullName evidence="1">Uncharacterized protein</fullName>
    </submittedName>
</protein>
<evidence type="ECO:0000313" key="2">
    <source>
        <dbReference type="Proteomes" id="UP000256900"/>
    </source>
</evidence>
<sequence length="311" mass="35419">MATESDRSPTINNQNRIKQIIDHLLDPEDDTHPFIAAFHLHEFKAWACFPDRRGRVAVDAGRSATIAYLEQIEREYSKKRNILRGQKDSAQRVISLLKLDVFEELFDLGVQPNGGWKALLNCQRPDALREAAKERLIQAQTAADLIELRIRCLIHHPEHAKLANLMHAYVLRWYARSLPLLSPATIRKHWRQNKQSAVFIYAARSVGFELIPRDASAADFVESSVTDSQNVSHLQTFFGVSAYVAEQFDDEFAWIRRCFPDETSLGRIQPKILPLSGEELLVLQAVKLHDLDLAFKEGGHRPPILEIGATR</sequence>
<evidence type="ECO:0000313" key="1">
    <source>
        <dbReference type="EMBL" id="REF85852.1"/>
    </source>
</evidence>
<dbReference type="Proteomes" id="UP000256900">
    <property type="component" value="Unassembled WGS sequence"/>
</dbReference>
<accession>A0A3D9YY85</accession>
<reference evidence="1 2" key="1">
    <citation type="submission" date="2018-08" db="EMBL/GenBank/DDBJ databases">
        <title>Genomic Encyclopedia of Type Strains, Phase IV (KMG-IV): sequencing the most valuable type-strain genomes for metagenomic binning, comparative biology and taxonomic classification.</title>
        <authorList>
            <person name="Goeker M."/>
        </authorList>
    </citation>
    <scope>NUCLEOTIDE SEQUENCE [LARGE SCALE GENOMIC DNA]</scope>
    <source>
        <strain evidence="1 2">BW863</strain>
    </source>
</reference>
<dbReference type="RefSeq" id="WP_129396485.1">
    <property type="nucleotide sequence ID" value="NZ_CP025086.1"/>
</dbReference>
<dbReference type="AlphaFoldDB" id="A0A3D9YY85"/>
<gene>
    <name evidence="1" type="ORF">DES32_1888</name>
</gene>
<comment type="caution">
    <text evidence="1">The sequence shown here is derived from an EMBL/GenBank/DDBJ whole genome shotgun (WGS) entry which is preliminary data.</text>
</comment>
<dbReference type="EMBL" id="QUMO01000003">
    <property type="protein sequence ID" value="REF85852.1"/>
    <property type="molecule type" value="Genomic_DNA"/>
</dbReference>
<organism evidence="1 2">
    <name type="scientific">Methylovirgula ligni</name>
    <dbReference type="NCBI Taxonomy" id="569860"/>
    <lineage>
        <taxon>Bacteria</taxon>
        <taxon>Pseudomonadati</taxon>
        <taxon>Pseudomonadota</taxon>
        <taxon>Alphaproteobacteria</taxon>
        <taxon>Hyphomicrobiales</taxon>
        <taxon>Beijerinckiaceae</taxon>
        <taxon>Methylovirgula</taxon>
    </lineage>
</organism>
<name>A0A3D9YY85_9HYPH</name>
<keyword evidence="2" id="KW-1185">Reference proteome</keyword>